<dbReference type="AlphaFoldDB" id="A0AAJ0U585"/>
<feature type="transmembrane region" description="Helical" evidence="1">
    <location>
        <begin position="75"/>
        <end position="96"/>
    </location>
</feature>
<reference evidence="2" key="1">
    <citation type="submission" date="2017-08" db="EMBL/GenBank/DDBJ databases">
        <authorList>
            <person name="Imhoff J.F."/>
            <person name="Rahn T."/>
            <person name="Kuenzel S."/>
            <person name="Neulinger S.C."/>
        </authorList>
    </citation>
    <scope>NUCLEOTIDE SEQUENCE</scope>
    <source>
        <strain evidence="2">DSM 11080</strain>
    </source>
</reference>
<accession>A0AAJ0U585</accession>
<dbReference type="Pfam" id="PF09955">
    <property type="entry name" value="DUF2189"/>
    <property type="match status" value="1"/>
</dbReference>
<keyword evidence="3" id="KW-1185">Reference proteome</keyword>
<dbReference type="Proteomes" id="UP001296776">
    <property type="component" value="Unassembled WGS sequence"/>
</dbReference>
<feature type="transmembrane region" description="Helical" evidence="1">
    <location>
        <begin position="173"/>
        <end position="198"/>
    </location>
</feature>
<evidence type="ECO:0008006" key="4">
    <source>
        <dbReference type="Google" id="ProtNLM"/>
    </source>
</evidence>
<evidence type="ECO:0000313" key="2">
    <source>
        <dbReference type="EMBL" id="MBK1705358.1"/>
    </source>
</evidence>
<dbReference type="EMBL" id="NRSJ01000021">
    <property type="protein sequence ID" value="MBK1705358.1"/>
    <property type="molecule type" value="Genomic_DNA"/>
</dbReference>
<reference evidence="2" key="2">
    <citation type="journal article" date="2020" name="Microorganisms">
        <title>Osmotic Adaptation and Compatible Solute Biosynthesis of Phototrophic Bacteria as Revealed from Genome Analyses.</title>
        <authorList>
            <person name="Imhoff J.F."/>
            <person name="Rahn T."/>
            <person name="Kunzel S."/>
            <person name="Keller A."/>
            <person name="Neulinger S.C."/>
        </authorList>
    </citation>
    <scope>NUCLEOTIDE SEQUENCE</scope>
    <source>
        <strain evidence="2">DSM 11080</strain>
    </source>
</reference>
<gene>
    <name evidence="2" type="ORF">CKO40_12570</name>
</gene>
<feature type="transmembrane region" description="Helical" evidence="1">
    <location>
        <begin position="123"/>
        <end position="147"/>
    </location>
</feature>
<evidence type="ECO:0000256" key="1">
    <source>
        <dbReference type="SAM" id="Phobius"/>
    </source>
</evidence>
<dbReference type="RefSeq" id="WP_200346570.1">
    <property type="nucleotide sequence ID" value="NZ_NRSJ01000021.1"/>
</dbReference>
<feature type="transmembrane region" description="Helical" evidence="1">
    <location>
        <begin position="225"/>
        <end position="251"/>
    </location>
</feature>
<dbReference type="InterPro" id="IPR018692">
    <property type="entry name" value="DUF2189"/>
</dbReference>
<keyword evidence="1" id="KW-0472">Membrane</keyword>
<sequence length="267" mass="28424">MSTESIDRSATDTEHDLVQASELPIQTVPPDAYRRWLRQGWATLTKTPFVSLFYGLLCASAGFAALMMSRAMPGFTVKFLIALLLLGPFLAAGLYVTARRHLAGEQIGIRASFALYGERRSSLALFGLFLVFVVAVWMMASVVLFAIKVTTLAPTSSGYVTVLGGGVDPLTTVFMLASGALLAAAVFAASAIAVPLIVDRDAGPIAGVQASWRAVTLNIGPMLRWAGVIVGLMVIGALTAFVGMLVIFPLLGYASWYAYRDLVGESH</sequence>
<keyword evidence="1" id="KW-0812">Transmembrane</keyword>
<comment type="caution">
    <text evidence="2">The sequence shown here is derived from an EMBL/GenBank/DDBJ whole genome shotgun (WGS) entry which is preliminary data.</text>
</comment>
<protein>
    <recommendedName>
        <fullName evidence="4">DUF2189 domain-containing protein</fullName>
    </recommendedName>
</protein>
<proteinExistence type="predicted"/>
<feature type="transmembrane region" description="Helical" evidence="1">
    <location>
        <begin position="49"/>
        <end position="69"/>
    </location>
</feature>
<name>A0AAJ0U585_9GAMM</name>
<evidence type="ECO:0000313" key="3">
    <source>
        <dbReference type="Proteomes" id="UP001296776"/>
    </source>
</evidence>
<organism evidence="2 3">
    <name type="scientific">Halochromatium glycolicum</name>
    <dbReference type="NCBI Taxonomy" id="85075"/>
    <lineage>
        <taxon>Bacteria</taxon>
        <taxon>Pseudomonadati</taxon>
        <taxon>Pseudomonadota</taxon>
        <taxon>Gammaproteobacteria</taxon>
        <taxon>Chromatiales</taxon>
        <taxon>Chromatiaceae</taxon>
        <taxon>Halochromatium</taxon>
    </lineage>
</organism>
<keyword evidence="1" id="KW-1133">Transmembrane helix</keyword>